<dbReference type="GO" id="GO:0005634">
    <property type="term" value="C:nucleus"/>
    <property type="evidence" value="ECO:0007669"/>
    <property type="project" value="UniProtKB-SubCell"/>
</dbReference>
<evidence type="ECO:0000313" key="13">
    <source>
        <dbReference type="Proteomes" id="UP000224634"/>
    </source>
</evidence>
<dbReference type="PROSITE" id="PS00463">
    <property type="entry name" value="ZN2_CY6_FUNGAL_1"/>
    <property type="match status" value="1"/>
</dbReference>
<feature type="region of interest" description="Disordered" evidence="10">
    <location>
        <begin position="1098"/>
        <end position="1126"/>
    </location>
</feature>
<evidence type="ECO:0000256" key="5">
    <source>
        <dbReference type="ARBA" id="ARBA00023125"/>
    </source>
</evidence>
<keyword evidence="7" id="KW-0539">Nucleus</keyword>
<keyword evidence="3" id="KW-0479">Metal-binding</keyword>
<evidence type="ECO:0000256" key="6">
    <source>
        <dbReference type="ARBA" id="ARBA00023163"/>
    </source>
</evidence>
<keyword evidence="5" id="KW-0238">DNA-binding</keyword>
<dbReference type="STRING" id="1447883.A0A2B7YLF9"/>
<dbReference type="Proteomes" id="UP000224634">
    <property type="component" value="Unassembled WGS sequence"/>
</dbReference>
<feature type="region of interest" description="Disordered" evidence="10">
    <location>
        <begin position="966"/>
        <end position="1000"/>
    </location>
</feature>
<name>A0A2B7YLF9_POLH7</name>
<dbReference type="PANTHER" id="PTHR31001">
    <property type="entry name" value="UNCHARACTERIZED TRANSCRIPTIONAL REGULATORY PROTEIN"/>
    <property type="match status" value="1"/>
</dbReference>
<dbReference type="CDD" id="cd12148">
    <property type="entry name" value="fungal_TF_MHR"/>
    <property type="match status" value="1"/>
</dbReference>
<evidence type="ECO:0000313" key="12">
    <source>
        <dbReference type="EMBL" id="PGH21447.1"/>
    </source>
</evidence>
<dbReference type="GO" id="GO:0006351">
    <property type="term" value="P:DNA-templated transcription"/>
    <property type="evidence" value="ECO:0007669"/>
    <property type="project" value="InterPro"/>
</dbReference>
<evidence type="ECO:0000256" key="8">
    <source>
        <dbReference type="ARBA" id="ARBA00031692"/>
    </source>
</evidence>
<organism evidence="12 13">
    <name type="scientific">Polytolypa hystricis (strain UAMH7299)</name>
    <dbReference type="NCBI Taxonomy" id="1447883"/>
    <lineage>
        <taxon>Eukaryota</taxon>
        <taxon>Fungi</taxon>
        <taxon>Dikarya</taxon>
        <taxon>Ascomycota</taxon>
        <taxon>Pezizomycotina</taxon>
        <taxon>Eurotiomycetes</taxon>
        <taxon>Eurotiomycetidae</taxon>
        <taxon>Onygenales</taxon>
        <taxon>Onygenales incertae sedis</taxon>
        <taxon>Polytolypa</taxon>
    </lineage>
</organism>
<evidence type="ECO:0000256" key="4">
    <source>
        <dbReference type="ARBA" id="ARBA00023015"/>
    </source>
</evidence>
<feature type="compositionally biased region" description="Basic residues" evidence="10">
    <location>
        <begin position="102"/>
        <end position="118"/>
    </location>
</feature>
<comment type="function">
    <text evidence="9">Transcription factor that specifically regulates the neosartoricin B biosynthesis gene cluster.</text>
</comment>
<evidence type="ECO:0000256" key="2">
    <source>
        <dbReference type="ARBA" id="ARBA00018346"/>
    </source>
</evidence>
<keyword evidence="6" id="KW-0804">Transcription</keyword>
<dbReference type="PANTHER" id="PTHR31001:SF79">
    <property type="entry name" value="ZN(II)2CYS6 TRANSCRIPTION FACTOR (EUROFUNG)"/>
    <property type="match status" value="1"/>
</dbReference>
<dbReference type="InterPro" id="IPR036864">
    <property type="entry name" value="Zn2-C6_fun-type_DNA-bd_sf"/>
</dbReference>
<dbReference type="OrthoDB" id="3989227at2759"/>
<gene>
    <name evidence="12" type="ORF">AJ80_03238</name>
</gene>
<sequence length="1150" mass="127615">MLQNPPYHEARDANPNDDKNFVAAGHSPDAVAEGLAFRPDSKPKTYPQSGKQITRSRVSYSCYTCRRRKVKCDKVHPVCGNCQKTQSQCQYDPSSLADAAQPRRRSGSAKHGTKRRKEAHTGFGDGPEDFPSPYGSAKGSQRDHEELGADSQIIAQRLDRLTSMIERLSRTEGSPSLLELDKVIQSDRLLHGIERGRGTINSATVRRSSSSTSSRSNPASRASSPDRQGDNNNNEDFPIPQGLATDPVDPVGALNIGHLSLEDGGKSRYVGTTYWAYISDEINELNQLLRNQNRAREESTTPDEEPSPMADDTGPEVVDIGHRHRSKPSWSSPGNPSFRTSTIFPFGDSPQSQHRVIEADALEHVPTKRQSHILYKAFMSGVNAISPVLHPPTVLKMYERFWQWYDNQGQTGDFPGQWFIPLLYAIWYGGSVTVSLRTIHAEFGIKSRSDLSSRFHDEVTKWLKRISLPRCPSVPGLQAFLIVQTILSKEEEPLTSSLFISLALRVAQTMGLHRDPAQFGISGCAAETRRRVWWHIVHMDGVVAMSSGLPPLVSDENYWDVRITSEVKDTLLGSAEIDEYERMVDAGKRRPDQPDDPTICGGSSMLNVYYLCAKGKYVMARAVRKILKIQLGTEPVTRKDMENLRSILIDLRADLHAIIDRIPVSKTIYDHNNAQSSLFERPPEVWDVSTELPNGGPSCLEQYHSPVLVAFHKWARILLALFVHKAFCVAYQPFLKNAKSKIWPAARQCALHHCHGFMDKFVQLATDPDFQPFQWSWPGNHQPMHATMIMLIDLYERPHAPEASKSRAFIDKIFSLSGPDGGVVGGENGISTSRPLRDGGREAWDMMRRLREKAWLKAGLDPQLLWTEHAQAQAHATNRSSSADRYSTHKPNDYKESPPRNFADEYYTLIKEPQEHNKSPRRTRFDNDALKHESKPSVTFSSGAPGEYAAATFAQNQRYSTAGTKAFTQPKAGNSGWPSSPSFPSFTYAQTHRPSSSQDFASAVPGIYNGTPMPQNSQLNETTTFMTDISAAPPPPTTAIADLQGNPLPGDSIPGNTTAFKNDTTALDQHKFDWDQWDAVFGQYLPVVDGFMDLERGPANTTGNNNNNNNNTGINPGDPFAGLGAEGTSGFSAHELGFDSGDVGNWADFG</sequence>
<dbReference type="GO" id="GO:0008270">
    <property type="term" value="F:zinc ion binding"/>
    <property type="evidence" value="ECO:0007669"/>
    <property type="project" value="InterPro"/>
</dbReference>
<evidence type="ECO:0000259" key="11">
    <source>
        <dbReference type="PROSITE" id="PS50048"/>
    </source>
</evidence>
<feature type="compositionally biased region" description="Low complexity" evidence="10">
    <location>
        <begin position="1100"/>
        <end position="1113"/>
    </location>
</feature>
<dbReference type="EMBL" id="PDNA01000035">
    <property type="protein sequence ID" value="PGH21447.1"/>
    <property type="molecule type" value="Genomic_DNA"/>
</dbReference>
<evidence type="ECO:0000256" key="1">
    <source>
        <dbReference type="ARBA" id="ARBA00004123"/>
    </source>
</evidence>
<comment type="caution">
    <text evidence="12">The sequence shown here is derived from an EMBL/GenBank/DDBJ whole genome shotgun (WGS) entry which is preliminary data.</text>
</comment>
<dbReference type="Gene3D" id="4.10.240.10">
    <property type="entry name" value="Zn(2)-C6 fungal-type DNA-binding domain"/>
    <property type="match status" value="1"/>
</dbReference>
<feature type="region of interest" description="Disordered" evidence="10">
    <location>
        <begin position="293"/>
        <end position="336"/>
    </location>
</feature>
<feature type="region of interest" description="Disordered" evidence="10">
    <location>
        <begin position="1"/>
        <end position="24"/>
    </location>
</feature>
<keyword evidence="4" id="KW-0805">Transcription regulation</keyword>
<feature type="compositionally biased region" description="Basic and acidic residues" evidence="10">
    <location>
        <begin position="912"/>
        <end position="935"/>
    </location>
</feature>
<dbReference type="PROSITE" id="PS50048">
    <property type="entry name" value="ZN2_CY6_FUNGAL_2"/>
    <property type="match status" value="1"/>
</dbReference>
<feature type="region of interest" description="Disordered" evidence="10">
    <location>
        <begin position="198"/>
        <end position="248"/>
    </location>
</feature>
<comment type="subcellular location">
    <subcellularLocation>
        <location evidence="1">Nucleus</location>
    </subcellularLocation>
</comment>
<feature type="compositionally biased region" description="Polar residues" evidence="10">
    <location>
        <begin position="874"/>
        <end position="885"/>
    </location>
</feature>
<feature type="region of interest" description="Disordered" evidence="10">
    <location>
        <begin position="871"/>
        <end position="944"/>
    </location>
</feature>
<feature type="compositionally biased region" description="Low complexity" evidence="10">
    <location>
        <begin position="201"/>
        <end position="225"/>
    </location>
</feature>
<feature type="compositionally biased region" description="Basic and acidic residues" evidence="10">
    <location>
        <begin position="8"/>
        <end position="20"/>
    </location>
</feature>
<protein>
    <recommendedName>
        <fullName evidence="2">C6 finger domain transcription factor nscR</fullName>
    </recommendedName>
    <alternativeName>
        <fullName evidence="8">Neosartiricin B biosynthesis protein R</fullName>
    </alternativeName>
</protein>
<dbReference type="SMART" id="SM00066">
    <property type="entry name" value="GAL4"/>
    <property type="match status" value="1"/>
</dbReference>
<dbReference type="SMART" id="SM00906">
    <property type="entry name" value="Fungal_trans"/>
    <property type="match status" value="1"/>
</dbReference>
<dbReference type="GO" id="GO:0003677">
    <property type="term" value="F:DNA binding"/>
    <property type="evidence" value="ECO:0007669"/>
    <property type="project" value="UniProtKB-KW"/>
</dbReference>
<dbReference type="CDD" id="cd00067">
    <property type="entry name" value="GAL4"/>
    <property type="match status" value="1"/>
</dbReference>
<dbReference type="InterPro" id="IPR050613">
    <property type="entry name" value="Sec_Metabolite_Reg"/>
</dbReference>
<dbReference type="GO" id="GO:0000981">
    <property type="term" value="F:DNA-binding transcription factor activity, RNA polymerase II-specific"/>
    <property type="evidence" value="ECO:0007669"/>
    <property type="project" value="InterPro"/>
</dbReference>
<feature type="compositionally biased region" description="Polar residues" evidence="10">
    <location>
        <begin position="987"/>
        <end position="1000"/>
    </location>
</feature>
<feature type="domain" description="Zn(2)-C6 fungal-type" evidence="11">
    <location>
        <begin position="61"/>
        <end position="91"/>
    </location>
</feature>
<dbReference type="Pfam" id="PF00172">
    <property type="entry name" value="Zn_clus"/>
    <property type="match status" value="1"/>
</dbReference>
<dbReference type="SUPFAM" id="SSF57701">
    <property type="entry name" value="Zn2/Cys6 DNA-binding domain"/>
    <property type="match status" value="1"/>
</dbReference>
<reference evidence="12 13" key="1">
    <citation type="submission" date="2017-10" db="EMBL/GenBank/DDBJ databases">
        <title>Comparative genomics in systemic dimorphic fungi from Ajellomycetaceae.</title>
        <authorList>
            <person name="Munoz J.F."/>
            <person name="Mcewen J.G."/>
            <person name="Clay O.K."/>
            <person name="Cuomo C.A."/>
        </authorList>
    </citation>
    <scope>NUCLEOTIDE SEQUENCE [LARGE SCALE GENOMIC DNA]</scope>
    <source>
        <strain evidence="12 13">UAMH7299</strain>
    </source>
</reference>
<dbReference type="InterPro" id="IPR001138">
    <property type="entry name" value="Zn2Cys6_DnaBD"/>
</dbReference>
<evidence type="ECO:0000256" key="9">
    <source>
        <dbReference type="ARBA" id="ARBA00045154"/>
    </source>
</evidence>
<evidence type="ECO:0000256" key="3">
    <source>
        <dbReference type="ARBA" id="ARBA00022723"/>
    </source>
</evidence>
<dbReference type="Pfam" id="PF04082">
    <property type="entry name" value="Fungal_trans"/>
    <property type="match status" value="1"/>
</dbReference>
<evidence type="ECO:0000256" key="7">
    <source>
        <dbReference type="ARBA" id="ARBA00023242"/>
    </source>
</evidence>
<feature type="compositionally biased region" description="Basic and acidic residues" evidence="10">
    <location>
        <begin position="886"/>
        <end position="898"/>
    </location>
</feature>
<feature type="region of interest" description="Disordered" evidence="10">
    <location>
        <begin position="85"/>
        <end position="151"/>
    </location>
</feature>
<evidence type="ECO:0000256" key="10">
    <source>
        <dbReference type="SAM" id="MobiDB-lite"/>
    </source>
</evidence>
<proteinExistence type="predicted"/>
<dbReference type="InterPro" id="IPR007219">
    <property type="entry name" value="XnlR_reg_dom"/>
</dbReference>
<accession>A0A2B7YLF9</accession>
<dbReference type="AlphaFoldDB" id="A0A2B7YLF9"/>
<keyword evidence="13" id="KW-1185">Reference proteome</keyword>